<keyword evidence="10" id="KW-1185">Reference proteome</keyword>
<dbReference type="InterPro" id="IPR015422">
    <property type="entry name" value="PyrdxlP-dep_Trfase_small"/>
</dbReference>
<proteinExistence type="inferred from homology"/>
<evidence type="ECO:0000313" key="9">
    <source>
        <dbReference type="EMBL" id="QBE49139.1"/>
    </source>
</evidence>
<gene>
    <name evidence="9" type="ORF">EVS81_10030</name>
</gene>
<keyword evidence="5" id="KW-0663">Pyridoxal phosphate</keyword>
<evidence type="ECO:0000313" key="10">
    <source>
        <dbReference type="Proteomes" id="UP000289260"/>
    </source>
</evidence>
<dbReference type="Pfam" id="PF00155">
    <property type="entry name" value="Aminotran_1_2"/>
    <property type="match status" value="1"/>
</dbReference>
<dbReference type="InterPro" id="IPR051926">
    <property type="entry name" value="Ala_Aminotransferase"/>
</dbReference>
<name>A0A4V0Z1P6_9MICO</name>
<evidence type="ECO:0000256" key="2">
    <source>
        <dbReference type="ARBA" id="ARBA00007441"/>
    </source>
</evidence>
<evidence type="ECO:0000259" key="8">
    <source>
        <dbReference type="Pfam" id="PF00155"/>
    </source>
</evidence>
<sequence>MRRTFGASGSSRAGSAVPAQSGPCRCTAFGWDTGRVRLITQSSKLAGVRYDVRGPILQEAERLERSGHEILRLNIGNPAVFGFDAPPELVEAVHAALPRAQGYSDSRGIAPAREAVAEHYTRIGVPGIGPDDVLIGNGVSELISLVLQALISPGDEILIPSPDYPLWTAQATLAGGHAVHYPCDEQNGWMPDLDAIERLVTERTKGIVLINPNNPTGAVYSAELVRGFAALAERHGLVLMADEIYDHILYDGAQHEHAALHARETLCLTFSGLSKIQRVAGYRAGWVVASGGRERAGDFLEGLTLLANMRMCANVPAQHAIPVALSSASDWSGIAELCAPGGRFRDQRDVAHRLLTEIPGVTCELPGGAMYLFPRLDPDRYDIHDDQHFVIELMRATRVMITNGRGFNLPTPDHVRFVTLPSAEVLTEAIGRIAEYLDTVRID</sequence>
<dbReference type="GO" id="GO:0030170">
    <property type="term" value="F:pyridoxal phosphate binding"/>
    <property type="evidence" value="ECO:0007669"/>
    <property type="project" value="InterPro"/>
</dbReference>
<dbReference type="KEGG" id="ltr:EVS81_10030"/>
<dbReference type="InterPro" id="IPR004839">
    <property type="entry name" value="Aminotransferase_I/II_large"/>
</dbReference>
<protein>
    <recommendedName>
        <fullName evidence="6">alanine transaminase</fullName>
        <ecNumber evidence="6">2.6.1.2</ecNumber>
    </recommendedName>
</protein>
<feature type="domain" description="Aminotransferase class I/classII large" evidence="8">
    <location>
        <begin position="70"/>
        <end position="433"/>
    </location>
</feature>
<dbReference type="GO" id="GO:0004021">
    <property type="term" value="F:L-alanine:2-oxoglutarate aminotransferase activity"/>
    <property type="evidence" value="ECO:0007669"/>
    <property type="project" value="UniProtKB-EC"/>
</dbReference>
<evidence type="ECO:0000256" key="6">
    <source>
        <dbReference type="ARBA" id="ARBA00026106"/>
    </source>
</evidence>
<dbReference type="Gene3D" id="3.90.1150.10">
    <property type="entry name" value="Aspartate Aminotransferase, domain 1"/>
    <property type="match status" value="1"/>
</dbReference>
<evidence type="ECO:0000256" key="4">
    <source>
        <dbReference type="ARBA" id="ARBA00022679"/>
    </source>
</evidence>
<dbReference type="EC" id="2.6.1.2" evidence="6"/>
<feature type="region of interest" description="Disordered" evidence="7">
    <location>
        <begin position="1"/>
        <end position="21"/>
    </location>
</feature>
<keyword evidence="3 9" id="KW-0032">Aminotransferase</keyword>
<evidence type="ECO:0000256" key="3">
    <source>
        <dbReference type="ARBA" id="ARBA00022576"/>
    </source>
</evidence>
<evidence type="ECO:0000256" key="1">
    <source>
        <dbReference type="ARBA" id="ARBA00001933"/>
    </source>
</evidence>
<comment type="cofactor">
    <cofactor evidence="1">
        <name>pyridoxal 5'-phosphate</name>
        <dbReference type="ChEBI" id="CHEBI:597326"/>
    </cofactor>
</comment>
<feature type="compositionally biased region" description="Low complexity" evidence="7">
    <location>
        <begin position="1"/>
        <end position="16"/>
    </location>
</feature>
<keyword evidence="4 9" id="KW-0808">Transferase</keyword>
<dbReference type="InterPro" id="IPR015421">
    <property type="entry name" value="PyrdxlP-dep_Trfase_major"/>
</dbReference>
<reference evidence="9 10" key="1">
    <citation type="submission" date="2019-02" db="EMBL/GenBank/DDBJ databases">
        <authorList>
            <person name="Sun L."/>
            <person name="Pan D."/>
            <person name="Wu X."/>
        </authorList>
    </citation>
    <scope>NUCLEOTIDE SEQUENCE [LARGE SCALE GENOMIC DNA]</scope>
    <source>
        <strain evidence="9 10">JW-1</strain>
    </source>
</reference>
<dbReference type="CDD" id="cd00609">
    <property type="entry name" value="AAT_like"/>
    <property type="match status" value="1"/>
</dbReference>
<evidence type="ECO:0000256" key="5">
    <source>
        <dbReference type="ARBA" id="ARBA00022898"/>
    </source>
</evidence>
<dbReference type="SUPFAM" id="SSF53383">
    <property type="entry name" value="PLP-dependent transferases"/>
    <property type="match status" value="1"/>
</dbReference>
<dbReference type="EMBL" id="CP035806">
    <property type="protein sequence ID" value="QBE49139.1"/>
    <property type="molecule type" value="Genomic_DNA"/>
</dbReference>
<organism evidence="9 10">
    <name type="scientific">Leucobacter triazinivorans</name>
    <dbReference type="NCBI Taxonomy" id="1784719"/>
    <lineage>
        <taxon>Bacteria</taxon>
        <taxon>Bacillati</taxon>
        <taxon>Actinomycetota</taxon>
        <taxon>Actinomycetes</taxon>
        <taxon>Micrococcales</taxon>
        <taxon>Microbacteriaceae</taxon>
        <taxon>Leucobacter</taxon>
    </lineage>
</organism>
<dbReference type="Gene3D" id="3.40.640.10">
    <property type="entry name" value="Type I PLP-dependent aspartate aminotransferase-like (Major domain)"/>
    <property type="match status" value="1"/>
</dbReference>
<dbReference type="PANTHER" id="PTHR43488:SF2">
    <property type="entry name" value="GLUTAMATE-PYRUVATE AMINOTRANSFERASE ALAA"/>
    <property type="match status" value="1"/>
</dbReference>
<dbReference type="AlphaFoldDB" id="A0A4V0Z1P6"/>
<comment type="similarity">
    <text evidence="2">Belongs to the class-I pyridoxal-phosphate-dependent aminotransferase family.</text>
</comment>
<dbReference type="Proteomes" id="UP000289260">
    <property type="component" value="Chromosome"/>
</dbReference>
<evidence type="ECO:0000256" key="7">
    <source>
        <dbReference type="SAM" id="MobiDB-lite"/>
    </source>
</evidence>
<dbReference type="PANTHER" id="PTHR43488">
    <property type="entry name" value="GLUTAMATE-PYRUVATE AMINOTRANSFERASE ALAA"/>
    <property type="match status" value="1"/>
</dbReference>
<dbReference type="InterPro" id="IPR015424">
    <property type="entry name" value="PyrdxlP-dep_Trfase"/>
</dbReference>
<accession>A0A4V0Z1P6</accession>
<dbReference type="OrthoDB" id="9763453at2"/>